<evidence type="ECO:0000313" key="2">
    <source>
        <dbReference type="EMBL" id="GHP10382.1"/>
    </source>
</evidence>
<evidence type="ECO:0000313" key="3">
    <source>
        <dbReference type="Proteomes" id="UP000660262"/>
    </source>
</evidence>
<feature type="compositionally biased region" description="Polar residues" evidence="1">
    <location>
        <begin position="199"/>
        <end position="210"/>
    </location>
</feature>
<sequence>MEVFFGSAHSSSSLETPSSAPFAPSSSVTNRASSVMGPHGGGSFAHHGAHNTSGDKHQATSTNVQAANTTSSSQHTSFVSSSPLSARVRRVVCAIAPPSYNLLAGWSQSLLTRLADFASLPASSSGKDTSAADMLKAHMQELKINEKIQADARFDAQRRWLLLNAAPICDPAAVLAQATTTTQPTPKPRSARQDRNSRKQMTTSTSENSTSDIGEALAACYRKDVQQVANLLRTCDVVFVITAEDEAGEGRGVVSSARRALSDEDDPTGVELDAALWASHQPVWRVVRDAMARACRGGANVQARLARICFVHILSIEGDDDDDDDDDDDECANESEANGDVDIDDSVAHAFALEAWRARLGSFFGEGSGILPSHHAFFLPPSTGVHARCAAASRAGVLAHLGSLVATAR</sequence>
<comment type="caution">
    <text evidence="2">The sequence shown here is derived from an EMBL/GenBank/DDBJ whole genome shotgun (WGS) entry which is preliminary data.</text>
</comment>
<name>A0A830HTD2_9CHLO</name>
<dbReference type="EMBL" id="BNJQ01000029">
    <property type="protein sequence ID" value="GHP10382.1"/>
    <property type="molecule type" value="Genomic_DNA"/>
</dbReference>
<reference evidence="2" key="1">
    <citation type="submission" date="2020-10" db="EMBL/GenBank/DDBJ databases">
        <title>Unveiling of a novel bifunctional photoreceptor, Dualchrome1, isolated from a cosmopolitan green alga.</title>
        <authorList>
            <person name="Suzuki S."/>
            <person name="Kawachi M."/>
        </authorList>
    </citation>
    <scope>NUCLEOTIDE SEQUENCE</scope>
    <source>
        <strain evidence="2">NIES 2893</strain>
    </source>
</reference>
<gene>
    <name evidence="2" type="ORF">PPROV_000911300</name>
</gene>
<protein>
    <submittedName>
        <fullName evidence="2">Uncharacterized protein</fullName>
    </submittedName>
</protein>
<feature type="region of interest" description="Disordered" evidence="1">
    <location>
        <begin position="320"/>
        <end position="339"/>
    </location>
</feature>
<dbReference type="Proteomes" id="UP000660262">
    <property type="component" value="Unassembled WGS sequence"/>
</dbReference>
<dbReference type="AlphaFoldDB" id="A0A830HTD2"/>
<keyword evidence="3" id="KW-1185">Reference proteome</keyword>
<feature type="region of interest" description="Disordered" evidence="1">
    <location>
        <begin position="178"/>
        <end position="210"/>
    </location>
</feature>
<feature type="compositionally biased region" description="Polar residues" evidence="1">
    <location>
        <begin position="59"/>
        <end position="68"/>
    </location>
</feature>
<proteinExistence type="predicted"/>
<accession>A0A830HTD2</accession>
<organism evidence="2 3">
    <name type="scientific">Pycnococcus provasolii</name>
    <dbReference type="NCBI Taxonomy" id="41880"/>
    <lineage>
        <taxon>Eukaryota</taxon>
        <taxon>Viridiplantae</taxon>
        <taxon>Chlorophyta</taxon>
        <taxon>Pseudoscourfieldiophyceae</taxon>
        <taxon>Pseudoscourfieldiales</taxon>
        <taxon>Pycnococcaceae</taxon>
        <taxon>Pycnococcus</taxon>
    </lineage>
</organism>
<feature type="region of interest" description="Disordered" evidence="1">
    <location>
        <begin position="1"/>
        <end position="80"/>
    </location>
</feature>
<evidence type="ECO:0000256" key="1">
    <source>
        <dbReference type="SAM" id="MobiDB-lite"/>
    </source>
</evidence>
<feature type="compositionally biased region" description="Low complexity" evidence="1">
    <location>
        <begin position="7"/>
        <end position="27"/>
    </location>
</feature>
<feature type="compositionally biased region" description="Low complexity" evidence="1">
    <location>
        <begin position="69"/>
        <end position="80"/>
    </location>
</feature>